<dbReference type="Gene3D" id="3.60.21.10">
    <property type="match status" value="1"/>
</dbReference>
<dbReference type="GO" id="GO:0030288">
    <property type="term" value="C:outer membrane-bounded periplasmic space"/>
    <property type="evidence" value="ECO:0007669"/>
    <property type="project" value="TreeGrafter"/>
</dbReference>
<organism evidence="5 6">
    <name type="scientific">Lentilactobacillus diolivorans DSM 14421</name>
    <dbReference type="NCBI Taxonomy" id="1423739"/>
    <lineage>
        <taxon>Bacteria</taxon>
        <taxon>Bacillati</taxon>
        <taxon>Bacillota</taxon>
        <taxon>Bacilli</taxon>
        <taxon>Lactobacillales</taxon>
        <taxon>Lactobacillaceae</taxon>
        <taxon>Lentilactobacillus</taxon>
    </lineage>
</organism>
<dbReference type="InterPro" id="IPR006179">
    <property type="entry name" value="5_nucleotidase/apyrase"/>
</dbReference>
<dbReference type="SUPFAM" id="SSF56300">
    <property type="entry name" value="Metallo-dependent phosphatases"/>
    <property type="match status" value="1"/>
</dbReference>
<dbReference type="Gene3D" id="3.90.780.10">
    <property type="entry name" value="5'-Nucleotidase, C-terminal domain"/>
    <property type="match status" value="1"/>
</dbReference>
<reference evidence="5 6" key="1">
    <citation type="journal article" date="2015" name="Genome Announc.">
        <title>Expanding the biotechnology potential of lactobacilli through comparative genomics of 213 strains and associated genera.</title>
        <authorList>
            <person name="Sun Z."/>
            <person name="Harris H.M."/>
            <person name="McCann A."/>
            <person name="Guo C."/>
            <person name="Argimon S."/>
            <person name="Zhang W."/>
            <person name="Yang X."/>
            <person name="Jeffery I.B."/>
            <person name="Cooney J.C."/>
            <person name="Kagawa T.F."/>
            <person name="Liu W."/>
            <person name="Song Y."/>
            <person name="Salvetti E."/>
            <person name="Wrobel A."/>
            <person name="Rasinkangas P."/>
            <person name="Parkhill J."/>
            <person name="Rea M.C."/>
            <person name="O'Sullivan O."/>
            <person name="Ritari J."/>
            <person name="Douillard F.P."/>
            <person name="Paul Ross R."/>
            <person name="Yang R."/>
            <person name="Briner A.E."/>
            <person name="Felis G.E."/>
            <person name="de Vos W.M."/>
            <person name="Barrangou R."/>
            <person name="Klaenhammer T.R."/>
            <person name="Caufield P.W."/>
            <person name="Cui Y."/>
            <person name="Zhang H."/>
            <person name="O'Toole P.W."/>
        </authorList>
    </citation>
    <scope>NUCLEOTIDE SEQUENCE [LARGE SCALE GENOMIC DNA]</scope>
    <source>
        <strain evidence="5 6">DSM 14421</strain>
    </source>
</reference>
<proteinExistence type="inferred from homology"/>
<evidence type="ECO:0000313" key="6">
    <source>
        <dbReference type="Proteomes" id="UP000052013"/>
    </source>
</evidence>
<dbReference type="STRING" id="1423739.FC85_GL002639"/>
<feature type="domain" description="5'-Nucleotidase C-terminal" evidence="4">
    <location>
        <begin position="406"/>
        <end position="558"/>
    </location>
</feature>
<dbReference type="Pfam" id="PF00149">
    <property type="entry name" value="Metallophos"/>
    <property type="match status" value="1"/>
</dbReference>
<name>A0A0R1SJN2_9LACO</name>
<evidence type="ECO:0000259" key="3">
    <source>
        <dbReference type="Pfam" id="PF00149"/>
    </source>
</evidence>
<dbReference type="PANTHER" id="PTHR11575:SF24">
    <property type="entry name" value="5'-NUCLEOTIDASE"/>
    <property type="match status" value="1"/>
</dbReference>
<dbReference type="Pfam" id="PF02872">
    <property type="entry name" value="5_nucleotid_C"/>
    <property type="match status" value="1"/>
</dbReference>
<protein>
    <submittedName>
        <fullName evidence="5">5-nucleotidase</fullName>
    </submittedName>
</protein>
<dbReference type="PRINTS" id="PR01607">
    <property type="entry name" value="APYRASEFAMLY"/>
</dbReference>
<dbReference type="SUPFAM" id="SSF55816">
    <property type="entry name" value="5'-nucleotidase (syn. UDP-sugar hydrolase), C-terminal domain"/>
    <property type="match status" value="1"/>
</dbReference>
<evidence type="ECO:0000313" key="5">
    <source>
        <dbReference type="EMBL" id="KRL67780.1"/>
    </source>
</evidence>
<dbReference type="EMBL" id="AZEY01000029">
    <property type="protein sequence ID" value="KRL67780.1"/>
    <property type="molecule type" value="Genomic_DNA"/>
</dbReference>
<gene>
    <name evidence="5" type="ORF">FC85_GL002639</name>
</gene>
<keyword evidence="2" id="KW-0378">Hydrolase</keyword>
<dbReference type="AlphaFoldDB" id="A0A0R1SJN2"/>
<feature type="domain" description="Calcineurin-like phosphoesterase" evidence="3">
    <location>
        <begin position="61"/>
        <end position="318"/>
    </location>
</feature>
<dbReference type="InterPro" id="IPR029052">
    <property type="entry name" value="Metallo-depent_PP-like"/>
</dbReference>
<dbReference type="InterPro" id="IPR036907">
    <property type="entry name" value="5'-Nucleotdase_C_sf"/>
</dbReference>
<dbReference type="Proteomes" id="UP000052013">
    <property type="component" value="Unassembled WGS sequence"/>
</dbReference>
<dbReference type="PANTHER" id="PTHR11575">
    <property type="entry name" value="5'-NUCLEOTIDASE-RELATED"/>
    <property type="match status" value="1"/>
</dbReference>
<dbReference type="PATRIC" id="fig|1423739.3.peg.2736"/>
<sequence>MVSGLVVPALGLIGVGANQPNTVQAAGVNVVTKTDNYRSPTQQPEYKAVPKKYRSAIPVQFLGINDLHGGLSTTGDVQIGSKTYKDAGTVARMASYLNIAQNHFKKVNKSNNTFRVEAGDMVGAAPANSSLLAHESTMHVLRAMNFKIGTLGNHEFDRGLAEFNRILTGAKPAATADKLVKNYPHQASKIDLIDANVIRKTTNKPPYGYQPYTIRTVKAHGQKAKVGFIGIDTTDLPHLTLYNNYKAFKLLDEAKTIVKYDKVLNKKGVKAVVVLAHTGVASENGKTTGDVVDILKKVNQIDPKNNVGLYVAGHSHQYANAVIGKTRVVQAVYTGKAYDDTQGYINPKTGKFVGLTSHVYPVLSKKADKKVKSNAKVAAIVKDADKRVAPKVNEVIGKAGTNKPITGRLHNTSTMENAAGELVVDGQLYEAKKAGTNPDFAMTNTGGIRADLDVKSNGDITWGAATAVQPFGNILQVVTMTGKQIEAALNQQYDENQHYYLQISGLKYTYTDTGNKDQPYKVVKMTKENGEPISSTGTYRVVINDFLHGGGDNFFAFKNTPIVGSIGSDTDVFVNYIKDMKAANTLITAPKLDRKVYQKAGSAKQAIIVALPIQNVFTVNE</sequence>
<dbReference type="InterPro" id="IPR006146">
    <property type="entry name" value="5'-Nucleotdase_CS"/>
</dbReference>
<keyword evidence="1" id="KW-0732">Signal</keyword>
<dbReference type="GO" id="GO:0008768">
    <property type="term" value="F:UDP-sugar diphosphatase activity"/>
    <property type="evidence" value="ECO:0007669"/>
    <property type="project" value="TreeGrafter"/>
</dbReference>
<dbReference type="InterPro" id="IPR004843">
    <property type="entry name" value="Calcineurin-like_PHP"/>
</dbReference>
<evidence type="ECO:0000256" key="1">
    <source>
        <dbReference type="ARBA" id="ARBA00022729"/>
    </source>
</evidence>
<comment type="caution">
    <text evidence="5">The sequence shown here is derived from an EMBL/GenBank/DDBJ whole genome shotgun (WGS) entry which is preliminary data.</text>
</comment>
<dbReference type="PROSITE" id="PS00786">
    <property type="entry name" value="5_NUCLEOTIDASE_2"/>
    <property type="match status" value="1"/>
</dbReference>
<keyword evidence="2" id="KW-0547">Nucleotide-binding</keyword>
<dbReference type="GO" id="GO:0046872">
    <property type="term" value="F:metal ion binding"/>
    <property type="evidence" value="ECO:0007669"/>
    <property type="project" value="InterPro"/>
</dbReference>
<accession>A0A0R1SJN2</accession>
<dbReference type="GO" id="GO:0008253">
    <property type="term" value="F:5'-nucleotidase activity"/>
    <property type="evidence" value="ECO:0007669"/>
    <property type="project" value="TreeGrafter"/>
</dbReference>
<dbReference type="GO" id="GO:0000166">
    <property type="term" value="F:nucleotide binding"/>
    <property type="evidence" value="ECO:0007669"/>
    <property type="project" value="UniProtKB-KW"/>
</dbReference>
<evidence type="ECO:0000256" key="2">
    <source>
        <dbReference type="RuleBase" id="RU362119"/>
    </source>
</evidence>
<dbReference type="GO" id="GO:0009166">
    <property type="term" value="P:nucleotide catabolic process"/>
    <property type="evidence" value="ECO:0007669"/>
    <property type="project" value="InterPro"/>
</dbReference>
<comment type="similarity">
    <text evidence="2">Belongs to the 5'-nucleotidase family.</text>
</comment>
<evidence type="ECO:0000259" key="4">
    <source>
        <dbReference type="Pfam" id="PF02872"/>
    </source>
</evidence>
<dbReference type="InterPro" id="IPR008334">
    <property type="entry name" value="5'-Nucleotdase_C"/>
</dbReference>